<comment type="caution">
    <text evidence="3">The sequence shown here is derived from an EMBL/GenBank/DDBJ whole genome shotgun (WGS) entry which is preliminary data.</text>
</comment>
<feature type="domain" description="Alginate lyase 2" evidence="2">
    <location>
        <begin position="29"/>
        <end position="245"/>
    </location>
</feature>
<feature type="chain" id="PRO_5008104409" description="Alginate lyase 2 domain-containing protein" evidence="1">
    <location>
        <begin position="19"/>
        <end position="245"/>
    </location>
</feature>
<dbReference type="OrthoDB" id="77013at2759"/>
<evidence type="ECO:0000259" key="2">
    <source>
        <dbReference type="Pfam" id="PF08787"/>
    </source>
</evidence>
<accession>A0A179ID24</accession>
<evidence type="ECO:0000256" key="1">
    <source>
        <dbReference type="SAM" id="SignalP"/>
    </source>
</evidence>
<keyword evidence="1" id="KW-0732">Signal</keyword>
<dbReference type="OMA" id="PVCELYY"/>
<name>A0A179ID24_CORDF</name>
<organism evidence="3 4">
    <name type="scientific">Cordyceps confragosa</name>
    <name type="common">Lecanicillium lecanii</name>
    <dbReference type="NCBI Taxonomy" id="2714763"/>
    <lineage>
        <taxon>Eukaryota</taxon>
        <taxon>Fungi</taxon>
        <taxon>Dikarya</taxon>
        <taxon>Ascomycota</taxon>
        <taxon>Pezizomycotina</taxon>
        <taxon>Sordariomycetes</taxon>
        <taxon>Hypocreomycetidae</taxon>
        <taxon>Hypocreales</taxon>
        <taxon>Cordycipitaceae</taxon>
        <taxon>Akanthomyces</taxon>
    </lineage>
</organism>
<dbReference type="InterPro" id="IPR014895">
    <property type="entry name" value="Alginate_lyase_2"/>
</dbReference>
<dbReference type="EMBL" id="LUKN01001790">
    <property type="protein sequence ID" value="OAR00215.1"/>
    <property type="molecule type" value="Genomic_DNA"/>
</dbReference>
<evidence type="ECO:0000313" key="4">
    <source>
        <dbReference type="Proteomes" id="UP000243081"/>
    </source>
</evidence>
<dbReference type="SUPFAM" id="SSF49899">
    <property type="entry name" value="Concanavalin A-like lectins/glucanases"/>
    <property type="match status" value="1"/>
</dbReference>
<dbReference type="InterPro" id="IPR013320">
    <property type="entry name" value="ConA-like_dom_sf"/>
</dbReference>
<dbReference type="Gene3D" id="2.60.120.200">
    <property type="match status" value="1"/>
</dbReference>
<proteinExistence type="predicted"/>
<protein>
    <recommendedName>
        <fullName evidence="2">Alginate lyase 2 domain-containing protein</fullName>
    </recommendedName>
</protein>
<dbReference type="Pfam" id="PF08787">
    <property type="entry name" value="Alginate_lyase2"/>
    <property type="match status" value="1"/>
</dbReference>
<evidence type="ECO:0000313" key="3">
    <source>
        <dbReference type="EMBL" id="OAR00215.1"/>
    </source>
</evidence>
<dbReference type="Proteomes" id="UP000243081">
    <property type="component" value="Unassembled WGS sequence"/>
</dbReference>
<gene>
    <name evidence="3" type="ORF">LLEC1_03167</name>
</gene>
<feature type="signal peptide" evidence="1">
    <location>
        <begin position="1"/>
        <end position="18"/>
    </location>
</feature>
<dbReference type="AlphaFoldDB" id="A0A179ID24"/>
<reference evidence="3 4" key="1">
    <citation type="submission" date="2016-03" db="EMBL/GenBank/DDBJ databases">
        <title>Fine-scale spatial genetic structure of a fungal parasite of coffee scale insects.</title>
        <authorList>
            <person name="Jackson D."/>
            <person name="Zemenick K.A."/>
            <person name="Malloure B."/>
            <person name="Quandt C.A."/>
            <person name="James T.Y."/>
        </authorList>
    </citation>
    <scope>NUCLEOTIDE SEQUENCE [LARGE SCALE GENOMIC DNA]</scope>
    <source>
        <strain evidence="3 4">UM487</strain>
    </source>
</reference>
<sequence length="245" mass="27324">MRFTDTALLLSSISLSTALNPNCAPGGNFDLSHWKLQLPIGKPNHPDEISADRLGGCSGYTNAKYFSTDASDGSLVLTVPGDKTNSDCVSTEHSDHCRCELRESTPSSWDPRADRNRLFGELKVTRNDGEICIGQIHVDDDGVSHKPVAELYYNAAGDLKMGVQLCAQNDCKQQRVDVDRVPRGQRFTYEIRYERNVLSVSINGKAFQKLDTHKLNGPKSYFKAGNYNQQSRPTEVHFYQIKVSH</sequence>
<keyword evidence="4" id="KW-1185">Reference proteome</keyword>